<dbReference type="InterPro" id="IPR005532">
    <property type="entry name" value="SUMF_dom"/>
</dbReference>
<dbReference type="AlphaFoldDB" id="A0A6S6STK6"/>
<dbReference type="InterPro" id="IPR042095">
    <property type="entry name" value="SUMF_sf"/>
</dbReference>
<organism evidence="2">
    <name type="scientific">uncultured Aureispira sp</name>
    <dbReference type="NCBI Taxonomy" id="1331704"/>
    <lineage>
        <taxon>Bacteria</taxon>
        <taxon>Pseudomonadati</taxon>
        <taxon>Bacteroidota</taxon>
        <taxon>Saprospiria</taxon>
        <taxon>Saprospirales</taxon>
        <taxon>Saprospiraceae</taxon>
        <taxon>Aureispira</taxon>
        <taxon>environmental samples</taxon>
    </lineage>
</organism>
<name>A0A6S6STK6_9BACT</name>
<reference evidence="2" key="1">
    <citation type="submission" date="2020-01" db="EMBL/GenBank/DDBJ databases">
        <authorList>
            <person name="Meier V. D."/>
            <person name="Meier V D."/>
        </authorList>
    </citation>
    <scope>NUCLEOTIDE SEQUENCE</scope>
    <source>
        <strain evidence="2">HLG_WM_MAG_10</strain>
    </source>
</reference>
<evidence type="ECO:0000259" key="1">
    <source>
        <dbReference type="Pfam" id="PF03781"/>
    </source>
</evidence>
<dbReference type="Gene3D" id="3.90.1580.10">
    <property type="entry name" value="paralog of FGE (formylglycine-generating enzyme)"/>
    <property type="match status" value="1"/>
</dbReference>
<evidence type="ECO:0000313" key="2">
    <source>
        <dbReference type="EMBL" id="CAA6806287.1"/>
    </source>
</evidence>
<sequence length="486" mass="52507">MVSKRSIVFKKMQKKSPSFLSLFFLFIPFFLFGNNVQISNVNLVNDSTITFNISWENSWRVSVAPNNHDAVWLFLKRRDCASGQWSHVELSSVIADHTVAAPLEAYIDGKDATGTKGLFLRRSADGTGNINSTAISIRMAALPLGQYDFRVFGIEMVQIPQGGFQAGDGNISAGSFRKGNSNDPYIVASEAAITSSTAAASIYTSSSTYRPISMPGNYPKGFAEIYSMKHEISQGQYVDFVNLLTSDQASNRQITGTSNRLNITGTWPVLVANTPHRAMNYLGWADFLAYLDWAALRPMTELEYEKICRGPVTPVASEFAWGTNIITDANTLVNDGTATEQSSNPIVAGGGIANYNNNTVLGPLRCGFAAKAATSRLTAGSSYYGVMEMSGNVWETTVSNRHATAVAYTGNVGDGTITVSPVPGYADQASWPTPTAAITSSTAALARGIRGGAWSRAAVYLQVSNRTYINSRDARRINDYGGRGVR</sequence>
<feature type="domain" description="Sulfatase-modifying factor enzyme-like" evidence="1">
    <location>
        <begin position="228"/>
        <end position="483"/>
    </location>
</feature>
<proteinExistence type="predicted"/>
<dbReference type="Pfam" id="PF03781">
    <property type="entry name" value="FGE-sulfatase"/>
    <property type="match status" value="1"/>
</dbReference>
<gene>
    <name evidence="2" type="ORF">HELGO_WM34376</name>
</gene>
<dbReference type="InterPro" id="IPR016187">
    <property type="entry name" value="CTDL_fold"/>
</dbReference>
<dbReference type="SUPFAM" id="SSF56436">
    <property type="entry name" value="C-type lectin-like"/>
    <property type="match status" value="1"/>
</dbReference>
<protein>
    <recommendedName>
        <fullName evidence="1">Sulfatase-modifying factor enzyme-like domain-containing protein</fullName>
    </recommendedName>
</protein>
<accession>A0A6S6STK6</accession>
<dbReference type="EMBL" id="CACVAQ010000116">
    <property type="protein sequence ID" value="CAA6806287.1"/>
    <property type="molecule type" value="Genomic_DNA"/>
</dbReference>